<protein>
    <submittedName>
        <fullName evidence="1">Uncharacterized protein</fullName>
    </submittedName>
</protein>
<evidence type="ECO:0000313" key="1">
    <source>
        <dbReference type="EMBL" id="NEZ66270.1"/>
    </source>
</evidence>
<proteinExistence type="predicted"/>
<name>A0A6M0SCQ0_9CYAN</name>
<dbReference type="EMBL" id="QZCE01000002">
    <property type="protein sequence ID" value="NEZ66270.1"/>
    <property type="molecule type" value="Genomic_DNA"/>
</dbReference>
<sequence>MHGCYHLTPGKDFDVSFEGFRGISCFESSYEITLVEASFQRTIDTLFEIINSRLHLRDCYNRTILPSSKNAFVVFKLVDHNWIYISELAPQIIFSALDLCRLSELGSCKVIHFENGSSDGTVNLSLFNSGILAEQLEFVGSKIRGYEGSADDNIDSLLDRLQQAGEPIITDHYYRCINTKQELDSVQVVFDAAGMASASLKIQGAFAPCITWDRLQTSQELKIAIKNLDDQKIQRLDYVEVNEARN</sequence>
<comment type="caution">
    <text evidence="1">The sequence shown here is derived from an EMBL/GenBank/DDBJ whole genome shotgun (WGS) entry which is preliminary data.</text>
</comment>
<dbReference type="AlphaFoldDB" id="A0A6M0SCQ0"/>
<gene>
    <name evidence="1" type="ORF">D0962_26495</name>
</gene>
<reference evidence="1 2" key="1">
    <citation type="journal article" date="2020" name="Microb. Ecol.">
        <title>Ecogenomics of the Marine Benthic Filamentous Cyanobacterium Adonisia.</title>
        <authorList>
            <person name="Walter J.M."/>
            <person name="Coutinho F.H."/>
            <person name="Leomil L."/>
            <person name="Hargreaves P.I."/>
            <person name="Campeao M.E."/>
            <person name="Vieira V.V."/>
            <person name="Silva B.S."/>
            <person name="Fistarol G.O."/>
            <person name="Salomon P.S."/>
            <person name="Sawabe T."/>
            <person name="Mino S."/>
            <person name="Hosokawa M."/>
            <person name="Miyashita H."/>
            <person name="Maruyama F."/>
            <person name="van Verk M.C."/>
            <person name="Dutilh B.E."/>
            <person name="Thompson C.C."/>
            <person name="Thompson F.L."/>
        </authorList>
    </citation>
    <scope>NUCLEOTIDE SEQUENCE [LARGE SCALE GENOMIC DNA]</scope>
    <source>
        <strain evidence="1 2">CCMR0082</strain>
    </source>
</reference>
<organism evidence="1 2">
    <name type="scientific">Adonisia turfae CCMR0082</name>
    <dbReference type="NCBI Taxonomy" id="2304604"/>
    <lineage>
        <taxon>Bacteria</taxon>
        <taxon>Bacillati</taxon>
        <taxon>Cyanobacteriota</taxon>
        <taxon>Adonisia</taxon>
        <taxon>Adonisia turfae</taxon>
    </lineage>
</organism>
<dbReference type="RefSeq" id="WP_163668263.1">
    <property type="nucleotide sequence ID" value="NZ_QZCE01000002.1"/>
</dbReference>
<evidence type="ECO:0000313" key="2">
    <source>
        <dbReference type="Proteomes" id="UP000473574"/>
    </source>
</evidence>
<accession>A0A6M0SCQ0</accession>
<dbReference type="Proteomes" id="UP000473574">
    <property type="component" value="Unassembled WGS sequence"/>
</dbReference>